<comment type="similarity">
    <text evidence="1">Belongs to the RMD1/sif2 family.</text>
</comment>
<evidence type="ECO:0000313" key="4">
    <source>
        <dbReference type="Proteomes" id="UP001605036"/>
    </source>
</evidence>
<accession>A0ABD1Y2D2</accession>
<dbReference type="Proteomes" id="UP001605036">
    <property type="component" value="Unassembled WGS sequence"/>
</dbReference>
<sequence>MGHGGHQWKRLHQFGDRVRSACGRGDATSTTRVASKNCGEIAGLISGPGSASSLHRSVAGLKVYREGVFRISTPRELNSYSQSSSVFGRGPDVIPKDQFVSAAKDVFLARSRNAEILRNSNLRSNGDFVSFYFTRPASSVAYPEKEQVPVVEPEPFPVFAPQRFTQSASRMVSSGSFRRESGFELGVAPRYSRMPVSARPAPVPFESFRNNAALGLKMMEVTATNYALAGAEEAVDWNHQRIRLREYDSHNRPRSPPSQSEAEPDDIFIPVKAFYISRSVDLKALAREPFAEVTSSRNNLIIRCADRPPHSPVTADNPEMACLGFVKERYMVAFQYGSVVFFNFGDLEEVESLDIVRKYCSDEFRETRKDDYGVLVRPTLPEWSEGGHDRVMLRKLDTDNIRVISSILGQSIALDHYAKKVDEMVTTFSELNRGMEQTGTFTMTRKSLFQLVAAANTTLADVILRLGLLERSDAAWKDANYAQIWEYMRDDFELDERFESLDFKLNIIQHNVRFFLEILQNRKSDTLEWIIILLITGEICVSLYDILHTAGAI</sequence>
<reference evidence="3 4" key="1">
    <citation type="submission" date="2024-09" db="EMBL/GenBank/DDBJ databases">
        <title>Chromosome-scale assembly of Riccia fluitans.</title>
        <authorList>
            <person name="Paukszto L."/>
            <person name="Sawicki J."/>
            <person name="Karawczyk K."/>
            <person name="Piernik-Szablinska J."/>
            <person name="Szczecinska M."/>
            <person name="Mazdziarz M."/>
        </authorList>
    </citation>
    <scope>NUCLEOTIDE SEQUENCE [LARGE SCALE GENOMIC DNA]</scope>
    <source>
        <strain evidence="3">Rf_01</strain>
        <tissue evidence="3">Aerial parts of the thallus</tissue>
    </source>
</reference>
<evidence type="ECO:0000256" key="1">
    <source>
        <dbReference type="ARBA" id="ARBA00008306"/>
    </source>
</evidence>
<dbReference type="InterPro" id="IPR051624">
    <property type="entry name" value="RMD1/Sad1-interacting"/>
</dbReference>
<dbReference type="InterPro" id="IPR003734">
    <property type="entry name" value="DUF155"/>
</dbReference>
<dbReference type="EMBL" id="JBHFFA010000006">
    <property type="protein sequence ID" value="KAL2620903.1"/>
    <property type="molecule type" value="Genomic_DNA"/>
</dbReference>
<organism evidence="3 4">
    <name type="scientific">Riccia fluitans</name>
    <dbReference type="NCBI Taxonomy" id="41844"/>
    <lineage>
        <taxon>Eukaryota</taxon>
        <taxon>Viridiplantae</taxon>
        <taxon>Streptophyta</taxon>
        <taxon>Embryophyta</taxon>
        <taxon>Marchantiophyta</taxon>
        <taxon>Marchantiopsida</taxon>
        <taxon>Marchantiidae</taxon>
        <taxon>Marchantiales</taxon>
        <taxon>Ricciaceae</taxon>
        <taxon>Riccia</taxon>
    </lineage>
</organism>
<evidence type="ECO:0000313" key="3">
    <source>
        <dbReference type="EMBL" id="KAL2620903.1"/>
    </source>
</evidence>
<proteinExistence type="inferred from homology"/>
<keyword evidence="4" id="KW-1185">Reference proteome</keyword>
<evidence type="ECO:0000259" key="2">
    <source>
        <dbReference type="Pfam" id="PF02582"/>
    </source>
</evidence>
<dbReference type="PANTHER" id="PTHR16255">
    <property type="entry name" value="REQUIRED FOR MEIOTIC NUCLEAR DIVISION PROTEIN 1 HOMOLOG"/>
    <property type="match status" value="1"/>
</dbReference>
<protein>
    <recommendedName>
        <fullName evidence="2">DUF155 domain-containing protein</fullName>
    </recommendedName>
</protein>
<dbReference type="PANTHER" id="PTHR16255:SF6">
    <property type="entry name" value="PROTEIN RETARDED ROOT GROWTH-LIKE"/>
    <property type="match status" value="1"/>
</dbReference>
<dbReference type="Pfam" id="PF02582">
    <property type="entry name" value="DUF155"/>
    <property type="match status" value="1"/>
</dbReference>
<name>A0ABD1Y2D2_9MARC</name>
<feature type="domain" description="DUF155" evidence="2">
    <location>
        <begin position="331"/>
        <end position="501"/>
    </location>
</feature>
<comment type="caution">
    <text evidence="3">The sequence shown here is derived from an EMBL/GenBank/DDBJ whole genome shotgun (WGS) entry which is preliminary data.</text>
</comment>
<gene>
    <name evidence="3" type="ORF">R1flu_001108</name>
</gene>
<dbReference type="AlphaFoldDB" id="A0ABD1Y2D2"/>
<dbReference type="GO" id="GO:0005739">
    <property type="term" value="C:mitochondrion"/>
    <property type="evidence" value="ECO:0007669"/>
    <property type="project" value="UniProtKB-ARBA"/>
</dbReference>